<reference evidence="2 3" key="1">
    <citation type="submission" date="2020-11" db="EMBL/GenBank/DDBJ databases">
        <authorList>
            <person name="Peeters C."/>
        </authorList>
    </citation>
    <scope>NUCLEOTIDE SEQUENCE [LARGE SCALE GENOMIC DNA]</scope>
    <source>
        <strain evidence="2 3">LMG 8286</strain>
    </source>
</reference>
<keyword evidence="1" id="KW-1133">Transmembrane helix</keyword>
<keyword evidence="1" id="KW-0472">Membrane</keyword>
<feature type="transmembrane region" description="Helical" evidence="1">
    <location>
        <begin position="7"/>
        <end position="24"/>
    </location>
</feature>
<gene>
    <name evidence="2" type="ORF">LMG8286_00165</name>
</gene>
<proteinExistence type="predicted"/>
<keyword evidence="1" id="KW-0812">Transmembrane</keyword>
<dbReference type="RefSeq" id="WP_230055974.1">
    <property type="nucleotide sequence ID" value="NZ_CAJHOE010000001.1"/>
</dbReference>
<accession>A0ABN7K3C9</accession>
<evidence type="ECO:0000256" key="1">
    <source>
        <dbReference type="SAM" id="Phobius"/>
    </source>
</evidence>
<dbReference type="Proteomes" id="UP000789359">
    <property type="component" value="Unassembled WGS sequence"/>
</dbReference>
<evidence type="ECO:0000313" key="2">
    <source>
        <dbReference type="EMBL" id="CAD7286334.1"/>
    </source>
</evidence>
<evidence type="ECO:0008006" key="4">
    <source>
        <dbReference type="Google" id="ProtNLM"/>
    </source>
</evidence>
<keyword evidence="3" id="KW-1185">Reference proteome</keyword>
<feature type="transmembrane region" description="Helical" evidence="1">
    <location>
        <begin position="44"/>
        <end position="70"/>
    </location>
</feature>
<protein>
    <recommendedName>
        <fullName evidence="4">Uroporphyrinogen III synthase HEM4</fullName>
    </recommendedName>
</protein>
<comment type="caution">
    <text evidence="2">The sequence shown here is derived from an EMBL/GenBank/DDBJ whole genome shotgun (WGS) entry which is preliminary data.</text>
</comment>
<organism evidence="2 3">
    <name type="scientific">Campylobacter suis</name>
    <dbReference type="NCBI Taxonomy" id="2790657"/>
    <lineage>
        <taxon>Bacteria</taxon>
        <taxon>Pseudomonadati</taxon>
        <taxon>Campylobacterota</taxon>
        <taxon>Epsilonproteobacteria</taxon>
        <taxon>Campylobacterales</taxon>
        <taxon>Campylobacteraceae</taxon>
        <taxon>Campylobacter</taxon>
    </lineage>
</organism>
<evidence type="ECO:0000313" key="3">
    <source>
        <dbReference type="Proteomes" id="UP000789359"/>
    </source>
</evidence>
<sequence length="333" mass="38183">MKTRRFVIYSIIYVAIVAFCAFMITDAGSYSLNLLGYEINLPLAVWFAIPVAVFAILAILHIFFHSLGVYKYKRDIKRDRSLYKDMLKEIFLGLASNKEFKTDIFKTPAAATRILSPWGLYKDISIGDEDIANVVNVVNSVKNGNVVDLKKFKLPKDNALFLQNEKNKINTQPNYYIEILKDAMAHESLKECARLKLLAKAEFADIKRYAGTLSSDEVMGLLERYKNDSISINYDEIFELLDDDKISREQYLCAAIMLKDKLKPDTYKAIFEKLRNSHADADEAYIYALYELVMLDDVREAIANSDVDEFVEIKTLLYLRENGKSVPSSLFFK</sequence>
<name>A0ABN7K3C9_9BACT</name>
<dbReference type="EMBL" id="CAJHOE010000001">
    <property type="protein sequence ID" value="CAD7286334.1"/>
    <property type="molecule type" value="Genomic_DNA"/>
</dbReference>